<keyword evidence="9" id="KW-0460">Magnesium</keyword>
<dbReference type="PROSITE" id="PS50112">
    <property type="entry name" value="PAS"/>
    <property type="match status" value="1"/>
</dbReference>
<keyword evidence="19" id="KW-1185">Reference proteome</keyword>
<evidence type="ECO:0000259" key="16">
    <source>
        <dbReference type="PROSITE" id="PS50112"/>
    </source>
</evidence>
<evidence type="ECO:0000313" key="19">
    <source>
        <dbReference type="Proteomes" id="UP000245469"/>
    </source>
</evidence>
<evidence type="ECO:0000256" key="3">
    <source>
        <dbReference type="ARBA" id="ARBA00022679"/>
    </source>
</evidence>
<dbReference type="Pfam" id="PF01590">
    <property type="entry name" value="GAF"/>
    <property type="match status" value="1"/>
</dbReference>
<evidence type="ECO:0000256" key="4">
    <source>
        <dbReference type="ARBA" id="ARBA00022723"/>
    </source>
</evidence>
<dbReference type="SUPFAM" id="SSF55781">
    <property type="entry name" value="GAF domain-like"/>
    <property type="match status" value="2"/>
</dbReference>
<dbReference type="PANTHER" id="PTHR43156:SF2">
    <property type="entry name" value="STAGE II SPORULATION PROTEIN E"/>
    <property type="match status" value="1"/>
</dbReference>
<dbReference type="InterPro" id="IPR001932">
    <property type="entry name" value="PPM-type_phosphatase-like_dom"/>
</dbReference>
<dbReference type="SMART" id="SM00331">
    <property type="entry name" value="PP2C_SIG"/>
    <property type="match status" value="1"/>
</dbReference>
<dbReference type="Gene3D" id="3.30.450.40">
    <property type="match status" value="2"/>
</dbReference>
<dbReference type="Proteomes" id="UP000245469">
    <property type="component" value="Unassembled WGS sequence"/>
</dbReference>
<evidence type="ECO:0000256" key="15">
    <source>
        <dbReference type="ARBA" id="ARBA00081350"/>
    </source>
</evidence>
<dbReference type="FunFam" id="3.60.40.10:FF:000005">
    <property type="entry name" value="Serine/threonine protein phosphatase"/>
    <property type="match status" value="1"/>
</dbReference>
<evidence type="ECO:0000256" key="8">
    <source>
        <dbReference type="ARBA" id="ARBA00022840"/>
    </source>
</evidence>
<dbReference type="GO" id="GO:0046872">
    <property type="term" value="F:metal ion binding"/>
    <property type="evidence" value="ECO:0007669"/>
    <property type="project" value="UniProtKB-KW"/>
</dbReference>
<dbReference type="EC" id="3.1.3.16" evidence="1"/>
<dbReference type="GO" id="GO:0005524">
    <property type="term" value="F:ATP binding"/>
    <property type="evidence" value="ECO:0007669"/>
    <property type="project" value="UniProtKB-KW"/>
</dbReference>
<comment type="catalytic activity">
    <reaction evidence="12">
        <text>O-phospho-L-seryl-[protein] + H2O = L-seryl-[protein] + phosphate</text>
        <dbReference type="Rhea" id="RHEA:20629"/>
        <dbReference type="Rhea" id="RHEA-COMP:9863"/>
        <dbReference type="Rhea" id="RHEA-COMP:11604"/>
        <dbReference type="ChEBI" id="CHEBI:15377"/>
        <dbReference type="ChEBI" id="CHEBI:29999"/>
        <dbReference type="ChEBI" id="CHEBI:43474"/>
        <dbReference type="ChEBI" id="CHEBI:83421"/>
        <dbReference type="EC" id="3.1.3.16"/>
    </reaction>
</comment>
<dbReference type="InterPro" id="IPR013655">
    <property type="entry name" value="PAS_fold_3"/>
</dbReference>
<dbReference type="SMART" id="SM00065">
    <property type="entry name" value="GAF"/>
    <property type="match status" value="2"/>
</dbReference>
<evidence type="ECO:0000256" key="1">
    <source>
        <dbReference type="ARBA" id="ARBA00013081"/>
    </source>
</evidence>
<dbReference type="AlphaFoldDB" id="A0A316A6F3"/>
<keyword evidence="11" id="KW-0464">Manganese</keyword>
<keyword evidence="4" id="KW-0479">Metal-binding</keyword>
<dbReference type="InterPro" id="IPR029016">
    <property type="entry name" value="GAF-like_dom_sf"/>
</dbReference>
<dbReference type="RefSeq" id="WP_170131507.1">
    <property type="nucleotide sequence ID" value="NZ_QGDQ01000017.1"/>
</dbReference>
<keyword evidence="8" id="KW-0067">ATP-binding</keyword>
<comment type="caution">
    <text evidence="18">The sequence shown here is derived from an EMBL/GenBank/DDBJ whole genome shotgun (WGS) entry which is preliminary data.</text>
</comment>
<dbReference type="EMBL" id="QGDQ01000017">
    <property type="protein sequence ID" value="PWJ52818.1"/>
    <property type="molecule type" value="Genomic_DNA"/>
</dbReference>
<keyword evidence="2" id="KW-0597">Phosphoprotein</keyword>
<keyword evidence="5" id="KW-0547">Nucleotide-binding</keyword>
<dbReference type="InterPro" id="IPR000014">
    <property type="entry name" value="PAS"/>
</dbReference>
<dbReference type="Gene3D" id="3.60.40.10">
    <property type="entry name" value="PPM-type phosphatase domain"/>
    <property type="match status" value="1"/>
</dbReference>
<accession>A0A316A6F3</accession>
<evidence type="ECO:0000313" key="18">
    <source>
        <dbReference type="EMBL" id="PWJ52818.1"/>
    </source>
</evidence>
<evidence type="ECO:0000256" key="12">
    <source>
        <dbReference type="ARBA" id="ARBA00047761"/>
    </source>
</evidence>
<keyword evidence="3" id="KW-0808">Transferase</keyword>
<protein>
    <recommendedName>
        <fullName evidence="1">protein-serine/threonine phosphatase</fullName>
        <ecNumber evidence="1">3.1.3.16</ecNumber>
    </recommendedName>
    <alternativeName>
        <fullName evidence="15">Protein-serine/threonine phosphatase</fullName>
    </alternativeName>
    <alternativeName>
        <fullName evidence="14">Serine/threonine-protein kinase</fullName>
    </alternativeName>
</protein>
<dbReference type="SMART" id="SM00086">
    <property type="entry name" value="PAC"/>
    <property type="match status" value="1"/>
</dbReference>
<dbReference type="Pfam" id="PF08447">
    <property type="entry name" value="PAS_3"/>
    <property type="match status" value="1"/>
</dbReference>
<keyword evidence="7" id="KW-0378">Hydrolase</keyword>
<gene>
    <name evidence="18" type="ORF">BXY45_11770</name>
</gene>
<evidence type="ECO:0000256" key="10">
    <source>
        <dbReference type="ARBA" id="ARBA00022912"/>
    </source>
</evidence>
<evidence type="ECO:0000256" key="2">
    <source>
        <dbReference type="ARBA" id="ARBA00022553"/>
    </source>
</evidence>
<dbReference type="Pfam" id="PF07228">
    <property type="entry name" value="SpoIIE"/>
    <property type="match status" value="1"/>
</dbReference>
<evidence type="ECO:0000256" key="6">
    <source>
        <dbReference type="ARBA" id="ARBA00022777"/>
    </source>
</evidence>
<evidence type="ECO:0000256" key="14">
    <source>
        <dbReference type="ARBA" id="ARBA00075117"/>
    </source>
</evidence>
<keyword evidence="6" id="KW-0418">Kinase</keyword>
<evidence type="ECO:0000259" key="17">
    <source>
        <dbReference type="PROSITE" id="PS50113"/>
    </source>
</evidence>
<dbReference type="InterPro" id="IPR001610">
    <property type="entry name" value="PAC"/>
</dbReference>
<dbReference type="PROSITE" id="PS50113">
    <property type="entry name" value="PAC"/>
    <property type="match status" value="1"/>
</dbReference>
<dbReference type="InterPro" id="IPR035965">
    <property type="entry name" value="PAS-like_dom_sf"/>
</dbReference>
<dbReference type="CDD" id="cd00130">
    <property type="entry name" value="PAS"/>
    <property type="match status" value="1"/>
</dbReference>
<dbReference type="InterPro" id="IPR036457">
    <property type="entry name" value="PPM-type-like_dom_sf"/>
</dbReference>
<dbReference type="SUPFAM" id="SSF55785">
    <property type="entry name" value="PYP-like sensor domain (PAS domain)"/>
    <property type="match status" value="1"/>
</dbReference>
<comment type="function">
    <text evidence="13">Primarily acts as an independent SigF regulator that is sensitive to the osmosensory signal, mediating the cross talk of PknD with the SigF regulon. Possesses both phosphatase and kinase activities. The kinase domain functions as a classic anti-sigma factor-like kinase to phosphorylate the anti-anti-sigma factor domain at the canonical regulatory site, and the phosphatase domain antagonizes this activity.</text>
</comment>
<dbReference type="PANTHER" id="PTHR43156">
    <property type="entry name" value="STAGE II SPORULATION PROTEIN E-RELATED"/>
    <property type="match status" value="1"/>
</dbReference>
<evidence type="ECO:0000256" key="9">
    <source>
        <dbReference type="ARBA" id="ARBA00022842"/>
    </source>
</evidence>
<reference evidence="18 19" key="1">
    <citation type="submission" date="2018-03" db="EMBL/GenBank/DDBJ databases">
        <title>Genomic Encyclopedia of Archaeal and Bacterial Type Strains, Phase II (KMG-II): from individual species to whole genera.</title>
        <authorList>
            <person name="Goeker M."/>
        </authorList>
    </citation>
    <scope>NUCLEOTIDE SEQUENCE [LARGE SCALE GENOMIC DNA]</scope>
    <source>
        <strain evidence="18 19">DSM 44889</strain>
    </source>
</reference>
<name>A0A316A6F3_9ACTN</name>
<evidence type="ECO:0000256" key="11">
    <source>
        <dbReference type="ARBA" id="ARBA00023211"/>
    </source>
</evidence>
<dbReference type="SUPFAM" id="SSF81606">
    <property type="entry name" value="PP2C-like"/>
    <property type="match status" value="1"/>
</dbReference>
<evidence type="ECO:0000256" key="5">
    <source>
        <dbReference type="ARBA" id="ARBA00022741"/>
    </source>
</evidence>
<evidence type="ECO:0000256" key="13">
    <source>
        <dbReference type="ARBA" id="ARBA00056274"/>
    </source>
</evidence>
<sequence>MDTSSSQVPDVAVTHELVRARLEVATEAAQLGLWDWDLTTDALQWDARSRTLYGQDDMPLTGLVSDFARTVHPDDQAPIAELLQRAIAERGTLEAEFRTVHPDGSERILYARGQVLVDASGAAVRMVGTNSDVTELRRAQRQTAQDAERLGRLVEVARALGDAETEQAVLEVVNGAASEVFGASSAALVLHTGEPGPRALRTLTSAYDEAFGASVAFLPADVPLPAVHTATTGTSWFVTSRAEAPAAFAAGAPIWAASGTDAVGCVPLFSDDGVAGALSIGFPGPRPWREPDRALLTTFGSLTAQALRRIWARTAELRALHSARQTAAQQTALVALAQSLELAESEEGVLAVIAGGGVGLLGACGAVLCLHSEVLEDGGLRALTARFSDGAVRADVSELPAGVPLPMVDAAATGRAHFLPDRAAALALFPGREQEVAELLEAAGTHACAALALTDAGVVVGSLALFLDRDHTWTSDEQALVRAFTALAATALSRIHAQEAERAANAAVRRFSETLQRSLLTRPPEPDHLHLAVRYLPAAAEAQVGGDWYDAFMVGDGATSIVVGDVTGHDREAAAAMGQMRNLLRGIAHVSGAEPAQVLSSLDAAVRDLDVGAMATVLLVKVVQTPEMKRRGERLLRWSNAGHPPPLLVGPDGRARYLESEPELLIGLAPDVPRTAHEVPLEPGSTLLLFSDGLVERRGAPLDEGLAWLAHTVEGLHEATVEEICDELLRQVGAQVEDDVAIVALRAYPEDAPRPPEAGPEISPVS</sequence>
<evidence type="ECO:0000256" key="7">
    <source>
        <dbReference type="ARBA" id="ARBA00022801"/>
    </source>
</evidence>
<dbReference type="Pfam" id="PF13185">
    <property type="entry name" value="GAF_2"/>
    <property type="match status" value="1"/>
</dbReference>
<feature type="domain" description="PAS" evidence="16">
    <location>
        <begin position="18"/>
        <end position="90"/>
    </location>
</feature>
<dbReference type="InterPro" id="IPR000700">
    <property type="entry name" value="PAS-assoc_C"/>
</dbReference>
<dbReference type="Gene3D" id="3.30.450.20">
    <property type="entry name" value="PAS domain"/>
    <property type="match status" value="1"/>
</dbReference>
<proteinExistence type="predicted"/>
<dbReference type="GO" id="GO:0004722">
    <property type="term" value="F:protein serine/threonine phosphatase activity"/>
    <property type="evidence" value="ECO:0007669"/>
    <property type="project" value="UniProtKB-EC"/>
</dbReference>
<dbReference type="InterPro" id="IPR003018">
    <property type="entry name" value="GAF"/>
</dbReference>
<feature type="domain" description="PAC" evidence="17">
    <location>
        <begin position="93"/>
        <end position="145"/>
    </location>
</feature>
<keyword evidence="10" id="KW-0904">Protein phosphatase</keyword>
<dbReference type="NCBIfam" id="TIGR00229">
    <property type="entry name" value="sensory_box"/>
    <property type="match status" value="1"/>
</dbReference>
<dbReference type="GO" id="GO:0016301">
    <property type="term" value="F:kinase activity"/>
    <property type="evidence" value="ECO:0007669"/>
    <property type="project" value="UniProtKB-KW"/>
</dbReference>
<dbReference type="InterPro" id="IPR052016">
    <property type="entry name" value="Bact_Sigma-Reg"/>
</dbReference>
<organism evidence="18 19">
    <name type="scientific">Quadrisphaera granulorum</name>
    <dbReference type="NCBI Taxonomy" id="317664"/>
    <lineage>
        <taxon>Bacteria</taxon>
        <taxon>Bacillati</taxon>
        <taxon>Actinomycetota</taxon>
        <taxon>Actinomycetes</taxon>
        <taxon>Kineosporiales</taxon>
        <taxon>Kineosporiaceae</taxon>
        <taxon>Quadrisphaera</taxon>
    </lineage>
</organism>
<dbReference type="Gene3D" id="2.10.70.100">
    <property type="match status" value="1"/>
</dbReference>